<dbReference type="Proteomes" id="UP001237642">
    <property type="component" value="Unassembled WGS sequence"/>
</dbReference>
<reference evidence="1" key="1">
    <citation type="submission" date="2023-02" db="EMBL/GenBank/DDBJ databases">
        <title>Genome of toxic invasive species Heracleum sosnowskyi carries increased number of genes despite the absence of recent whole-genome duplications.</title>
        <authorList>
            <person name="Schelkunov M."/>
            <person name="Shtratnikova V."/>
            <person name="Makarenko M."/>
            <person name="Klepikova A."/>
            <person name="Omelchenko D."/>
            <person name="Novikova G."/>
            <person name="Obukhova E."/>
            <person name="Bogdanov V."/>
            <person name="Penin A."/>
            <person name="Logacheva M."/>
        </authorList>
    </citation>
    <scope>NUCLEOTIDE SEQUENCE</scope>
    <source>
        <strain evidence="1">Hsosn_3</strain>
        <tissue evidence="1">Leaf</tissue>
    </source>
</reference>
<sequence length="118" mass="12775">MNVRFGCYIFAEKQVDSVRGLFSRDASASKMAVASSSWPSSSSEPSENRLNWLGSGSDRLSVCLLPKVSSRSHHLLPKPWHQEVAVTTLLGALSFLPVAQERAGLASVVPNEKGAEYV</sequence>
<evidence type="ECO:0000313" key="1">
    <source>
        <dbReference type="EMBL" id="KAK1395350.1"/>
    </source>
</evidence>
<proteinExistence type="predicted"/>
<name>A0AAD8J403_9APIA</name>
<reference evidence="1" key="2">
    <citation type="submission" date="2023-05" db="EMBL/GenBank/DDBJ databases">
        <authorList>
            <person name="Schelkunov M.I."/>
        </authorList>
    </citation>
    <scope>NUCLEOTIDE SEQUENCE</scope>
    <source>
        <strain evidence="1">Hsosn_3</strain>
        <tissue evidence="1">Leaf</tissue>
    </source>
</reference>
<organism evidence="1 2">
    <name type="scientific">Heracleum sosnowskyi</name>
    <dbReference type="NCBI Taxonomy" id="360622"/>
    <lineage>
        <taxon>Eukaryota</taxon>
        <taxon>Viridiplantae</taxon>
        <taxon>Streptophyta</taxon>
        <taxon>Embryophyta</taxon>
        <taxon>Tracheophyta</taxon>
        <taxon>Spermatophyta</taxon>
        <taxon>Magnoliopsida</taxon>
        <taxon>eudicotyledons</taxon>
        <taxon>Gunneridae</taxon>
        <taxon>Pentapetalae</taxon>
        <taxon>asterids</taxon>
        <taxon>campanulids</taxon>
        <taxon>Apiales</taxon>
        <taxon>Apiaceae</taxon>
        <taxon>Apioideae</taxon>
        <taxon>apioid superclade</taxon>
        <taxon>Tordylieae</taxon>
        <taxon>Tordyliinae</taxon>
        <taxon>Heracleum</taxon>
    </lineage>
</organism>
<dbReference type="AlphaFoldDB" id="A0AAD8J403"/>
<gene>
    <name evidence="1" type="ORF">POM88_014406</name>
</gene>
<dbReference type="EMBL" id="JAUIZM010000003">
    <property type="protein sequence ID" value="KAK1395350.1"/>
    <property type="molecule type" value="Genomic_DNA"/>
</dbReference>
<protein>
    <submittedName>
        <fullName evidence="1">Uncharacterized protein</fullName>
    </submittedName>
</protein>
<accession>A0AAD8J403</accession>
<evidence type="ECO:0000313" key="2">
    <source>
        <dbReference type="Proteomes" id="UP001237642"/>
    </source>
</evidence>
<keyword evidence="2" id="KW-1185">Reference proteome</keyword>
<comment type="caution">
    <text evidence="1">The sequence shown here is derived from an EMBL/GenBank/DDBJ whole genome shotgun (WGS) entry which is preliminary data.</text>
</comment>